<dbReference type="EMBL" id="JAOCKG010000019">
    <property type="protein sequence ID" value="MDH2054230.1"/>
    <property type="molecule type" value="Genomic_DNA"/>
</dbReference>
<comment type="similarity">
    <text evidence="2 4">Belongs to the class-III pyridoxal-phosphate-dependent aminotransferase family.</text>
</comment>
<dbReference type="Pfam" id="PF00202">
    <property type="entry name" value="Aminotran_3"/>
    <property type="match status" value="1"/>
</dbReference>
<dbReference type="GO" id="GO:0030170">
    <property type="term" value="F:pyridoxal phosphate binding"/>
    <property type="evidence" value="ECO:0007669"/>
    <property type="project" value="InterPro"/>
</dbReference>
<dbReference type="SUPFAM" id="SSF53383">
    <property type="entry name" value="PLP-dependent transferases"/>
    <property type="match status" value="1"/>
</dbReference>
<dbReference type="InterPro" id="IPR015422">
    <property type="entry name" value="PyrdxlP-dep_Trfase_small"/>
</dbReference>
<keyword evidence="5" id="KW-0032">Aminotransferase</keyword>
<dbReference type="RefSeq" id="WP_280029590.1">
    <property type="nucleotide sequence ID" value="NZ_CBDEUO010000011.1"/>
</dbReference>
<evidence type="ECO:0000256" key="3">
    <source>
        <dbReference type="ARBA" id="ARBA00022898"/>
    </source>
</evidence>
<dbReference type="InterPro" id="IPR049704">
    <property type="entry name" value="Aminotrans_3_PPA_site"/>
</dbReference>
<dbReference type="PANTHER" id="PTHR45688:SF13">
    <property type="entry name" value="ALANINE--GLYOXYLATE AMINOTRANSFERASE 2-LIKE"/>
    <property type="match status" value="1"/>
</dbReference>
<dbReference type="AlphaFoldDB" id="A0AA43B3R1"/>
<comment type="caution">
    <text evidence="5">The sequence shown here is derived from an EMBL/GenBank/DDBJ whole genome shotgun (WGS) entry which is preliminary data.</text>
</comment>
<dbReference type="GO" id="GO:0008483">
    <property type="term" value="F:transaminase activity"/>
    <property type="evidence" value="ECO:0007669"/>
    <property type="project" value="UniProtKB-KW"/>
</dbReference>
<keyword evidence="5" id="KW-0808">Transferase</keyword>
<dbReference type="Gene3D" id="3.40.640.10">
    <property type="entry name" value="Type I PLP-dependent aspartate aminotransferase-like (Major domain)"/>
    <property type="match status" value="1"/>
</dbReference>
<evidence type="ECO:0000313" key="6">
    <source>
        <dbReference type="Proteomes" id="UP001161276"/>
    </source>
</evidence>
<dbReference type="PROSITE" id="PS00600">
    <property type="entry name" value="AA_TRANSFER_CLASS_3"/>
    <property type="match status" value="1"/>
</dbReference>
<dbReference type="InterPro" id="IPR005814">
    <property type="entry name" value="Aminotrans_3"/>
</dbReference>
<protein>
    <submittedName>
        <fullName evidence="5">Aspartate aminotransferase family protein</fullName>
    </submittedName>
</protein>
<evidence type="ECO:0000256" key="1">
    <source>
        <dbReference type="ARBA" id="ARBA00001933"/>
    </source>
</evidence>
<dbReference type="InterPro" id="IPR015424">
    <property type="entry name" value="PyrdxlP-dep_Trfase"/>
</dbReference>
<reference evidence="5" key="1">
    <citation type="submission" date="2022-09" db="EMBL/GenBank/DDBJ databases">
        <title>Intensive care unit water sources are persistently colonized with multi-drug resistant bacteria and are the site of extensive horizontal gene transfer of antibiotic resistance genes.</title>
        <authorList>
            <person name="Diorio-Toth L."/>
        </authorList>
    </citation>
    <scope>NUCLEOTIDE SEQUENCE</scope>
    <source>
        <strain evidence="5">GD03676</strain>
    </source>
</reference>
<dbReference type="CDD" id="cd00610">
    <property type="entry name" value="OAT_like"/>
    <property type="match status" value="1"/>
</dbReference>
<gene>
    <name evidence="5" type="ORF">N5K24_27765</name>
</gene>
<comment type="cofactor">
    <cofactor evidence="1">
        <name>pyridoxal 5'-phosphate</name>
        <dbReference type="ChEBI" id="CHEBI:597326"/>
    </cofactor>
</comment>
<dbReference type="PANTHER" id="PTHR45688">
    <property type="match status" value="1"/>
</dbReference>
<dbReference type="Gene3D" id="3.90.1150.10">
    <property type="entry name" value="Aspartate Aminotransferase, domain 1"/>
    <property type="match status" value="1"/>
</dbReference>
<dbReference type="PIRSF" id="PIRSF000521">
    <property type="entry name" value="Transaminase_4ab_Lys_Orn"/>
    <property type="match status" value="1"/>
</dbReference>
<organism evidence="5 6">
    <name type="scientific">Achromobacter marplatensis</name>
    <dbReference type="NCBI Taxonomy" id="470868"/>
    <lineage>
        <taxon>Bacteria</taxon>
        <taxon>Pseudomonadati</taxon>
        <taxon>Pseudomonadota</taxon>
        <taxon>Betaproteobacteria</taxon>
        <taxon>Burkholderiales</taxon>
        <taxon>Alcaligenaceae</taxon>
        <taxon>Achromobacter</taxon>
    </lineage>
</organism>
<sequence>MSKDKAMLNAFDPAAAGSLPAAERALIERRQRVLGTAYRLFYDNPLHIVRGEGVWLYDAGGERYLDAYNNVASVGHSHPRVVAAIAEQAAMLNTHTRYLHDGVVEYAERLVATFPSALSQAMFTCTGSEANDLALRIARSHTGASGVIVTELAYHGVTAAVAAVSPSLGKTVPLGVDVRAVSAPDTYRHDPATIGVWFAARVQEAIDDMLRHGIRPAALLVDTVFSSDGVYTDPAPFLAPAVEAIRAAGGLFIADEVQAGFARTGSCMWGFQRHGLVPDIVTMGKPMGNGHPIAGVVARPEIFERFGRDARYFNTFGGNPVSCAAALATLDVIQDEGLQANAARTGAYLRDKFREMARKHSWIGDVRGDGLFMGIELVKDQAAKTPATEETHRFVNLMREHRVLLSATGLRGNVIKLRPQLPFSLENADQLMQAADEVFAKL</sequence>
<name>A0AA43B3R1_9BURK</name>
<evidence type="ECO:0000256" key="2">
    <source>
        <dbReference type="ARBA" id="ARBA00008954"/>
    </source>
</evidence>
<proteinExistence type="inferred from homology"/>
<dbReference type="InterPro" id="IPR015421">
    <property type="entry name" value="PyrdxlP-dep_Trfase_major"/>
</dbReference>
<evidence type="ECO:0000256" key="4">
    <source>
        <dbReference type="RuleBase" id="RU003560"/>
    </source>
</evidence>
<evidence type="ECO:0000313" key="5">
    <source>
        <dbReference type="EMBL" id="MDH2054230.1"/>
    </source>
</evidence>
<dbReference type="Proteomes" id="UP001161276">
    <property type="component" value="Unassembled WGS sequence"/>
</dbReference>
<keyword evidence="3 4" id="KW-0663">Pyridoxal phosphate</keyword>
<accession>A0AA43B3R1</accession>